<proteinExistence type="predicted"/>
<evidence type="ECO:0000313" key="2">
    <source>
        <dbReference type="Proteomes" id="UP001230220"/>
    </source>
</evidence>
<dbReference type="RefSeq" id="WP_307410317.1">
    <property type="nucleotide sequence ID" value="NZ_JAUSUR010000007.1"/>
</dbReference>
<evidence type="ECO:0000313" key="1">
    <source>
        <dbReference type="EMBL" id="MDQ0362578.1"/>
    </source>
</evidence>
<gene>
    <name evidence="1" type="ORF">J2S15_003332</name>
</gene>
<accession>A0ABU0E6P4</accession>
<protein>
    <submittedName>
        <fullName evidence="1">Uncharacterized protein</fullName>
    </submittedName>
</protein>
<organism evidence="1 2">
    <name type="scientific">Breznakia pachnodae</name>
    <dbReference type="NCBI Taxonomy" id="265178"/>
    <lineage>
        <taxon>Bacteria</taxon>
        <taxon>Bacillati</taxon>
        <taxon>Bacillota</taxon>
        <taxon>Erysipelotrichia</taxon>
        <taxon>Erysipelotrichales</taxon>
        <taxon>Erysipelotrichaceae</taxon>
        <taxon>Breznakia</taxon>
    </lineage>
</organism>
<keyword evidence="2" id="KW-1185">Reference proteome</keyword>
<name>A0ABU0E6P4_9FIRM</name>
<dbReference type="EMBL" id="JAUSUR010000007">
    <property type="protein sequence ID" value="MDQ0362578.1"/>
    <property type="molecule type" value="Genomic_DNA"/>
</dbReference>
<sequence length="61" mass="7417">MLKNNKLREEYIRNEDNWKLLSEHPDGFRVRVLEIGSLIFYKFEIKVSTFYKLKDSDPDTH</sequence>
<reference evidence="1 2" key="1">
    <citation type="submission" date="2023-07" db="EMBL/GenBank/DDBJ databases">
        <title>Genomic Encyclopedia of Type Strains, Phase IV (KMG-IV): sequencing the most valuable type-strain genomes for metagenomic binning, comparative biology and taxonomic classification.</title>
        <authorList>
            <person name="Goeker M."/>
        </authorList>
    </citation>
    <scope>NUCLEOTIDE SEQUENCE [LARGE SCALE GENOMIC DNA]</scope>
    <source>
        <strain evidence="1 2">DSM 16784</strain>
    </source>
</reference>
<dbReference type="Proteomes" id="UP001230220">
    <property type="component" value="Unassembled WGS sequence"/>
</dbReference>
<comment type="caution">
    <text evidence="1">The sequence shown here is derived from an EMBL/GenBank/DDBJ whole genome shotgun (WGS) entry which is preliminary data.</text>
</comment>